<accession>W1U3K1</accession>
<comment type="caution">
    <text evidence="1">The sequence shown here is derived from an EMBL/GenBank/DDBJ whole genome shotgun (WGS) entry which is preliminary data.</text>
</comment>
<proteinExistence type="predicted"/>
<evidence type="ECO:0000313" key="1">
    <source>
        <dbReference type="EMBL" id="ETI86193.1"/>
    </source>
</evidence>
<sequence>MFEIKLKKGGVEKEFKKDFISKP</sequence>
<gene>
    <name evidence="1" type="ORF">Q615_SPAC00100G0002</name>
</gene>
<protein>
    <submittedName>
        <fullName evidence="1">Uncharacterized protein</fullName>
    </submittedName>
</protein>
<feature type="non-terminal residue" evidence="1">
    <location>
        <position position="23"/>
    </location>
</feature>
<name>W1U3K1_STRAP</name>
<dbReference type="Proteomes" id="UP000018846">
    <property type="component" value="Unassembled WGS sequence"/>
</dbReference>
<dbReference type="AlphaFoldDB" id="W1U3K1"/>
<organism evidence="1 2">
    <name type="scientific">Streptococcus anginosus DORA_7</name>
    <dbReference type="NCBI Taxonomy" id="1403946"/>
    <lineage>
        <taxon>Bacteria</taxon>
        <taxon>Bacillati</taxon>
        <taxon>Bacillota</taxon>
        <taxon>Bacilli</taxon>
        <taxon>Lactobacillales</taxon>
        <taxon>Streptococcaceae</taxon>
        <taxon>Streptococcus</taxon>
        <taxon>Streptococcus anginosus group</taxon>
    </lineage>
</organism>
<evidence type="ECO:0000313" key="2">
    <source>
        <dbReference type="Proteomes" id="UP000018846"/>
    </source>
</evidence>
<dbReference type="EMBL" id="AZMF01000100">
    <property type="protein sequence ID" value="ETI86193.1"/>
    <property type="molecule type" value="Genomic_DNA"/>
</dbReference>
<reference evidence="1 2" key="1">
    <citation type="submission" date="2013-12" db="EMBL/GenBank/DDBJ databases">
        <title>A Varibaculum cambriense genome reconstructed from a premature infant gut community with otherwise low bacterial novelty that shifts toward anaerobic metabolism during the third week of life.</title>
        <authorList>
            <person name="Brown C.T."/>
            <person name="Sharon I."/>
            <person name="Thomas B.C."/>
            <person name="Castelle C.J."/>
            <person name="Morowitz M.J."/>
            <person name="Banfield J.F."/>
        </authorList>
    </citation>
    <scope>NUCLEOTIDE SEQUENCE [LARGE SCALE GENOMIC DNA]</scope>
    <source>
        <strain evidence="2">DORA_7</strain>
    </source>
</reference>